<reference evidence="3" key="1">
    <citation type="submission" date="2021-03" db="EMBL/GenBank/DDBJ databases">
        <authorList>
            <person name="Bekaert M."/>
        </authorList>
    </citation>
    <scope>NUCLEOTIDE SEQUENCE</scope>
</reference>
<dbReference type="Gene3D" id="2.60.120.740">
    <property type="match status" value="1"/>
</dbReference>
<organism evidence="3 4">
    <name type="scientific">Mytilus edulis</name>
    <name type="common">Blue mussel</name>
    <dbReference type="NCBI Taxonomy" id="6550"/>
    <lineage>
        <taxon>Eukaryota</taxon>
        <taxon>Metazoa</taxon>
        <taxon>Spiralia</taxon>
        <taxon>Lophotrochozoa</taxon>
        <taxon>Mollusca</taxon>
        <taxon>Bivalvia</taxon>
        <taxon>Autobranchia</taxon>
        <taxon>Pteriomorphia</taxon>
        <taxon>Mytilida</taxon>
        <taxon>Mytiloidea</taxon>
        <taxon>Mytilidae</taxon>
        <taxon>Mytilinae</taxon>
        <taxon>Mytilus</taxon>
    </lineage>
</organism>
<evidence type="ECO:0000256" key="1">
    <source>
        <dbReference type="SAM" id="Phobius"/>
    </source>
</evidence>
<evidence type="ECO:0000313" key="4">
    <source>
        <dbReference type="Proteomes" id="UP000683360"/>
    </source>
</evidence>
<feature type="domain" description="SUEL-type lectin" evidence="2">
    <location>
        <begin position="1"/>
        <end position="88"/>
    </location>
</feature>
<dbReference type="EMBL" id="CAJPWZ010000722">
    <property type="protein sequence ID" value="CAG2199648.1"/>
    <property type="molecule type" value="Genomic_DNA"/>
</dbReference>
<evidence type="ECO:0000313" key="3">
    <source>
        <dbReference type="EMBL" id="CAG2199648.1"/>
    </source>
</evidence>
<keyword evidence="1" id="KW-0812">Transmembrane</keyword>
<feature type="transmembrane region" description="Helical" evidence="1">
    <location>
        <begin position="142"/>
        <end position="165"/>
    </location>
</feature>
<name>A0A8S3QXN0_MYTED</name>
<keyword evidence="1" id="KW-1133">Transmembrane helix</keyword>
<dbReference type="Pfam" id="PF02140">
    <property type="entry name" value="SUEL_Lectin"/>
    <property type="match status" value="1"/>
</dbReference>
<dbReference type="OrthoDB" id="1100386at2759"/>
<evidence type="ECO:0000259" key="2">
    <source>
        <dbReference type="PROSITE" id="PS50228"/>
    </source>
</evidence>
<dbReference type="GO" id="GO:0030246">
    <property type="term" value="F:carbohydrate binding"/>
    <property type="evidence" value="ECO:0007669"/>
    <property type="project" value="InterPro"/>
</dbReference>
<dbReference type="AlphaFoldDB" id="A0A8S3QXN0"/>
<gene>
    <name evidence="3" type="ORF">MEDL_14432</name>
</gene>
<dbReference type="Proteomes" id="UP000683360">
    <property type="component" value="Unassembled WGS sequence"/>
</dbReference>
<accession>A0A8S3QXN0</accession>
<sequence length="179" mass="20086">MRLNCSSTNDILKIIGASYGQFTSFLCHQTHGLRRPHNGIYSVQLEDHLLLHQRCDGKPTCTLKPSTTLFGDPCTTTPKYLEVLYRCVATLIHKTTSSMVTDLTTPMKTELSSPTFPGSSEIVFIAETCNEDRSNFSVSVEVFVATLTAIVLIMIFIIVILVIYFRILSIQWNRPDILP</sequence>
<dbReference type="PROSITE" id="PS50228">
    <property type="entry name" value="SUEL_LECTIN"/>
    <property type="match status" value="1"/>
</dbReference>
<keyword evidence="1" id="KW-0472">Membrane</keyword>
<dbReference type="InterPro" id="IPR043159">
    <property type="entry name" value="Lectin_gal-bd_sf"/>
</dbReference>
<dbReference type="PANTHER" id="PTHR46780">
    <property type="entry name" value="PROTEIN EVA-1"/>
    <property type="match status" value="1"/>
</dbReference>
<keyword evidence="4" id="KW-1185">Reference proteome</keyword>
<comment type="caution">
    <text evidence="3">The sequence shown here is derived from an EMBL/GenBank/DDBJ whole genome shotgun (WGS) entry which is preliminary data.</text>
</comment>
<dbReference type="InterPro" id="IPR000922">
    <property type="entry name" value="Lectin_gal-bd_dom"/>
</dbReference>
<protein>
    <recommendedName>
        <fullName evidence="2">SUEL-type lectin domain-containing protein</fullName>
    </recommendedName>
</protein>
<proteinExistence type="predicted"/>